<accession>A0A4R6BVU6</accession>
<keyword evidence="11" id="KW-1133">Transmembrane helix</keyword>
<dbReference type="GO" id="GO:0005524">
    <property type="term" value="F:ATP binding"/>
    <property type="evidence" value="ECO:0007669"/>
    <property type="project" value="UniProtKB-KW"/>
</dbReference>
<keyword evidence="4" id="KW-0597">Phosphoprotein</keyword>
<dbReference type="CDD" id="cd00082">
    <property type="entry name" value="HisKA"/>
    <property type="match status" value="1"/>
</dbReference>
<organism evidence="13 14">
    <name type="scientific">Macrococcus lamae</name>
    <dbReference type="NCBI Taxonomy" id="198484"/>
    <lineage>
        <taxon>Bacteria</taxon>
        <taxon>Bacillati</taxon>
        <taxon>Bacillota</taxon>
        <taxon>Bacilli</taxon>
        <taxon>Bacillales</taxon>
        <taxon>Staphylococcaceae</taxon>
        <taxon>Macrococcus</taxon>
    </lineage>
</organism>
<dbReference type="EC" id="2.7.13.3" evidence="3"/>
<evidence type="ECO:0000256" key="3">
    <source>
        <dbReference type="ARBA" id="ARBA00012438"/>
    </source>
</evidence>
<dbReference type="OrthoDB" id="9815750at2"/>
<evidence type="ECO:0000256" key="5">
    <source>
        <dbReference type="ARBA" id="ARBA00022679"/>
    </source>
</evidence>
<dbReference type="InterPro" id="IPR005467">
    <property type="entry name" value="His_kinase_dom"/>
</dbReference>
<dbReference type="Gene3D" id="3.30.450.20">
    <property type="entry name" value="PAS domain"/>
    <property type="match status" value="2"/>
</dbReference>
<dbReference type="SMART" id="SM00388">
    <property type="entry name" value="HisKA"/>
    <property type="match status" value="1"/>
</dbReference>
<dbReference type="Pfam" id="PF00512">
    <property type="entry name" value="HisKA"/>
    <property type="match status" value="1"/>
</dbReference>
<keyword evidence="5" id="KW-0808">Transferase</keyword>
<keyword evidence="10 11" id="KW-0472">Membrane</keyword>
<proteinExistence type="predicted"/>
<keyword evidence="8" id="KW-0067">ATP-binding</keyword>
<evidence type="ECO:0000256" key="11">
    <source>
        <dbReference type="SAM" id="Phobius"/>
    </source>
</evidence>
<dbReference type="EMBL" id="SCWB01000004">
    <property type="protein sequence ID" value="TDM12423.1"/>
    <property type="molecule type" value="Genomic_DNA"/>
</dbReference>
<dbReference type="InterPro" id="IPR003594">
    <property type="entry name" value="HATPase_dom"/>
</dbReference>
<comment type="subcellular location">
    <subcellularLocation>
        <location evidence="2">Membrane</location>
        <topology evidence="2">Multi-pass membrane protein</topology>
    </subcellularLocation>
</comment>
<keyword evidence="14" id="KW-1185">Reference proteome</keyword>
<evidence type="ECO:0000313" key="13">
    <source>
        <dbReference type="EMBL" id="TDM12423.1"/>
    </source>
</evidence>
<dbReference type="InterPro" id="IPR036890">
    <property type="entry name" value="HATPase_C_sf"/>
</dbReference>
<dbReference type="SUPFAM" id="SSF47384">
    <property type="entry name" value="Homodimeric domain of signal transducing histidine kinase"/>
    <property type="match status" value="1"/>
</dbReference>
<dbReference type="Gene3D" id="1.10.287.130">
    <property type="match status" value="1"/>
</dbReference>
<evidence type="ECO:0000256" key="9">
    <source>
        <dbReference type="ARBA" id="ARBA00023012"/>
    </source>
</evidence>
<evidence type="ECO:0000259" key="12">
    <source>
        <dbReference type="PROSITE" id="PS50109"/>
    </source>
</evidence>
<evidence type="ECO:0000256" key="8">
    <source>
        <dbReference type="ARBA" id="ARBA00022840"/>
    </source>
</evidence>
<evidence type="ECO:0000256" key="2">
    <source>
        <dbReference type="ARBA" id="ARBA00004141"/>
    </source>
</evidence>
<dbReference type="Pfam" id="PF02518">
    <property type="entry name" value="HATPase_c"/>
    <property type="match status" value="1"/>
</dbReference>
<dbReference type="InterPro" id="IPR036097">
    <property type="entry name" value="HisK_dim/P_sf"/>
</dbReference>
<dbReference type="Proteomes" id="UP000294802">
    <property type="component" value="Unassembled WGS sequence"/>
</dbReference>
<dbReference type="PRINTS" id="PR00344">
    <property type="entry name" value="BCTRLSENSOR"/>
</dbReference>
<keyword evidence="9" id="KW-0902">Two-component regulatory system</keyword>
<dbReference type="GO" id="GO:0000155">
    <property type="term" value="F:phosphorelay sensor kinase activity"/>
    <property type="evidence" value="ECO:0007669"/>
    <property type="project" value="InterPro"/>
</dbReference>
<name>A0A4R6BVU6_9STAP</name>
<dbReference type="SMART" id="SM00387">
    <property type="entry name" value="HATPase_c"/>
    <property type="match status" value="1"/>
</dbReference>
<reference evidence="13 14" key="1">
    <citation type="submission" date="2019-01" db="EMBL/GenBank/DDBJ databases">
        <title>Draft genome sequences of the type strains of six Macrococcus species.</title>
        <authorList>
            <person name="Mazhar S."/>
            <person name="Altermann E."/>
            <person name="Hill C."/>
            <person name="Mcauliffe O."/>
        </authorList>
    </citation>
    <scope>NUCLEOTIDE SEQUENCE [LARGE SCALE GENOMIC DNA]</scope>
    <source>
        <strain evidence="13 14">CCM4815</strain>
    </source>
</reference>
<comment type="catalytic activity">
    <reaction evidence="1">
        <text>ATP + protein L-histidine = ADP + protein N-phospho-L-histidine.</text>
        <dbReference type="EC" id="2.7.13.3"/>
    </reaction>
</comment>
<dbReference type="Gene3D" id="3.30.565.10">
    <property type="entry name" value="Histidine kinase-like ATPase, C-terminal domain"/>
    <property type="match status" value="1"/>
</dbReference>
<evidence type="ECO:0000256" key="7">
    <source>
        <dbReference type="ARBA" id="ARBA00022777"/>
    </source>
</evidence>
<evidence type="ECO:0000256" key="6">
    <source>
        <dbReference type="ARBA" id="ARBA00022741"/>
    </source>
</evidence>
<sequence>MKQLKRHIIFNLIVTLILSVITFTVLLSYHKEQELNKINRNISMHQQQIETFINDAYATIENLATVVSLSSSEKQINNAINSIKRQEPRYKTIYVLNRNSRVVNSSSPQMIGKKLKTYDYFSRGRNLNNVSISSREKDRNGIDVIYISKFIPNEYDKNIIVLELDINGLISVIDAIQSNSTITITDFKNNILFESRNPVKSNISRTTAFQNMRWQLTITSNENIYLKTLEQVLIISLVIILITAMLQLYRHNLEVQNERLRLIDEINIQKKELIGMLAANTAHEIKNPLTSVKGFVELLELKYDKNHLNPHFTIVKKELDRINDIVSQFLLLGKPTSAVGEPVEISRIVKDTLTFLKYELELYNVKLISSYPDHPLFTTIASDQLKQILINLIQNAREAIPPDRQGIIEVKVSEHQDIFLSVRDNGEGMSKQTISQLFDTFFTTKPNGTGLGLPVTKNIVEANGGSITVESEVNNGTTFIIQLPQNKNQ</sequence>
<dbReference type="PANTHER" id="PTHR43065:SF10">
    <property type="entry name" value="PEROXIDE STRESS-ACTIVATED HISTIDINE KINASE MAK3"/>
    <property type="match status" value="1"/>
</dbReference>
<dbReference type="AlphaFoldDB" id="A0A4R6BVU6"/>
<feature type="transmembrane region" description="Helical" evidence="11">
    <location>
        <begin position="7"/>
        <end position="29"/>
    </location>
</feature>
<dbReference type="RefSeq" id="WP_133443328.1">
    <property type="nucleotide sequence ID" value="NZ_SCWB01000004.1"/>
</dbReference>
<keyword evidence="6" id="KW-0547">Nucleotide-binding</keyword>
<dbReference type="PANTHER" id="PTHR43065">
    <property type="entry name" value="SENSOR HISTIDINE KINASE"/>
    <property type="match status" value="1"/>
</dbReference>
<evidence type="ECO:0000313" key="14">
    <source>
        <dbReference type="Proteomes" id="UP000294802"/>
    </source>
</evidence>
<dbReference type="SUPFAM" id="SSF55874">
    <property type="entry name" value="ATPase domain of HSP90 chaperone/DNA topoisomerase II/histidine kinase"/>
    <property type="match status" value="1"/>
</dbReference>
<protein>
    <recommendedName>
        <fullName evidence="3">histidine kinase</fullName>
        <ecNumber evidence="3">2.7.13.3</ecNumber>
    </recommendedName>
</protein>
<keyword evidence="7" id="KW-0418">Kinase</keyword>
<dbReference type="CDD" id="cd18773">
    <property type="entry name" value="PDC1_HK_sensor"/>
    <property type="match status" value="1"/>
</dbReference>
<gene>
    <name evidence="13" type="ORF">ERX29_03615</name>
</gene>
<feature type="domain" description="Histidine kinase" evidence="12">
    <location>
        <begin position="280"/>
        <end position="487"/>
    </location>
</feature>
<comment type="caution">
    <text evidence="13">The sequence shown here is derived from an EMBL/GenBank/DDBJ whole genome shotgun (WGS) entry which is preliminary data.</text>
</comment>
<keyword evidence="11" id="KW-0812">Transmembrane</keyword>
<evidence type="ECO:0000256" key="1">
    <source>
        <dbReference type="ARBA" id="ARBA00000085"/>
    </source>
</evidence>
<evidence type="ECO:0000256" key="10">
    <source>
        <dbReference type="ARBA" id="ARBA00023136"/>
    </source>
</evidence>
<dbReference type="InterPro" id="IPR003661">
    <property type="entry name" value="HisK_dim/P_dom"/>
</dbReference>
<evidence type="ECO:0000256" key="4">
    <source>
        <dbReference type="ARBA" id="ARBA00022553"/>
    </source>
</evidence>
<dbReference type="PROSITE" id="PS50109">
    <property type="entry name" value="HIS_KIN"/>
    <property type="match status" value="1"/>
</dbReference>
<dbReference type="GO" id="GO:0016020">
    <property type="term" value="C:membrane"/>
    <property type="evidence" value="ECO:0007669"/>
    <property type="project" value="UniProtKB-SubCell"/>
</dbReference>
<dbReference type="InterPro" id="IPR004358">
    <property type="entry name" value="Sig_transdc_His_kin-like_C"/>
</dbReference>